<proteinExistence type="predicted"/>
<evidence type="ECO:0000256" key="1">
    <source>
        <dbReference type="SAM" id="MobiDB-lite"/>
    </source>
</evidence>
<dbReference type="AlphaFoldDB" id="A0A0D0C8X6"/>
<name>A0A0D0C8X6_9AGAR</name>
<dbReference type="EMBL" id="KN834868">
    <property type="protein sequence ID" value="KIK51243.1"/>
    <property type="molecule type" value="Genomic_DNA"/>
</dbReference>
<feature type="region of interest" description="Disordered" evidence="1">
    <location>
        <begin position="35"/>
        <end position="156"/>
    </location>
</feature>
<feature type="compositionally biased region" description="Polar residues" evidence="1">
    <location>
        <begin position="141"/>
        <end position="156"/>
    </location>
</feature>
<dbReference type="HOGENOM" id="CLU_1686787_0_0_1"/>
<gene>
    <name evidence="2" type="ORF">GYMLUDRAFT_64927</name>
</gene>
<evidence type="ECO:0000313" key="2">
    <source>
        <dbReference type="EMBL" id="KIK51243.1"/>
    </source>
</evidence>
<keyword evidence="3" id="KW-1185">Reference proteome</keyword>
<dbReference type="Proteomes" id="UP000053593">
    <property type="component" value="Unassembled WGS sequence"/>
</dbReference>
<evidence type="ECO:0000313" key="3">
    <source>
        <dbReference type="Proteomes" id="UP000053593"/>
    </source>
</evidence>
<organism evidence="2 3">
    <name type="scientific">Collybiopsis luxurians FD-317 M1</name>
    <dbReference type="NCBI Taxonomy" id="944289"/>
    <lineage>
        <taxon>Eukaryota</taxon>
        <taxon>Fungi</taxon>
        <taxon>Dikarya</taxon>
        <taxon>Basidiomycota</taxon>
        <taxon>Agaricomycotina</taxon>
        <taxon>Agaricomycetes</taxon>
        <taxon>Agaricomycetidae</taxon>
        <taxon>Agaricales</taxon>
        <taxon>Marasmiineae</taxon>
        <taxon>Omphalotaceae</taxon>
        <taxon>Collybiopsis</taxon>
        <taxon>Collybiopsis luxurians</taxon>
    </lineage>
</organism>
<reference evidence="2 3" key="1">
    <citation type="submission" date="2014-04" db="EMBL/GenBank/DDBJ databases">
        <title>Evolutionary Origins and Diversification of the Mycorrhizal Mutualists.</title>
        <authorList>
            <consortium name="DOE Joint Genome Institute"/>
            <consortium name="Mycorrhizal Genomics Consortium"/>
            <person name="Kohler A."/>
            <person name="Kuo A."/>
            <person name="Nagy L.G."/>
            <person name="Floudas D."/>
            <person name="Copeland A."/>
            <person name="Barry K.W."/>
            <person name="Cichocki N."/>
            <person name="Veneault-Fourrey C."/>
            <person name="LaButti K."/>
            <person name="Lindquist E.A."/>
            <person name="Lipzen A."/>
            <person name="Lundell T."/>
            <person name="Morin E."/>
            <person name="Murat C."/>
            <person name="Riley R."/>
            <person name="Ohm R."/>
            <person name="Sun H."/>
            <person name="Tunlid A."/>
            <person name="Henrissat B."/>
            <person name="Grigoriev I.V."/>
            <person name="Hibbett D.S."/>
            <person name="Martin F."/>
        </authorList>
    </citation>
    <scope>NUCLEOTIDE SEQUENCE [LARGE SCALE GENOMIC DNA]</scope>
    <source>
        <strain evidence="2 3">FD-317 M1</strain>
    </source>
</reference>
<feature type="compositionally biased region" description="Basic and acidic residues" evidence="1">
    <location>
        <begin position="81"/>
        <end position="138"/>
    </location>
</feature>
<sequence length="156" mass="16941">MPSKLKRKSSSISRTPPTKWNKLDVDELLKAFTEPTAFLASETGKSTASGKKSAGRPSKKASVFMGALIKSAPDPEDESDLLQKPDTKGHLKEDDGLNEVEREFIHDQEPKQPDPDHEDIKLGSADEGKNGNDDKENGDNQASIDSSCYSALPTSI</sequence>
<protein>
    <submittedName>
        <fullName evidence="2">Uncharacterized protein</fullName>
    </submittedName>
</protein>
<accession>A0A0D0C8X6</accession>